<dbReference type="InterPro" id="IPR053192">
    <property type="entry name" value="Vacuole_Formation_Reg"/>
</dbReference>
<feature type="domain" description="DC1" evidence="2">
    <location>
        <begin position="208"/>
        <end position="257"/>
    </location>
</feature>
<reference evidence="5" key="3">
    <citation type="journal article" date="2020" name="Plant Biotechnol. J.">
        <title>The pomegranate (Punica granatum L.) draft genome dissects genetic divergence between soft- and hard-seeded cultivars.</title>
        <authorList>
            <person name="Luo X."/>
            <person name="Li H."/>
            <person name="Wu Z."/>
            <person name="Yao W."/>
            <person name="Zhao P."/>
            <person name="Cao D."/>
            <person name="Yu H."/>
            <person name="Li K."/>
            <person name="Poudel K."/>
            <person name="Zhao D."/>
            <person name="Zhang F."/>
            <person name="Xia X."/>
            <person name="Chen L."/>
            <person name="Wang Q."/>
            <person name="Jing D."/>
            <person name="Cao S."/>
        </authorList>
    </citation>
    <scope>NUCLEOTIDE SEQUENCE [LARGE SCALE GENOMIC DNA]</scope>
</reference>
<dbReference type="Proteomes" id="UP000515151">
    <property type="component" value="Chromosome 1"/>
</dbReference>
<evidence type="ECO:0000313" key="6">
    <source>
        <dbReference type="RefSeq" id="XP_031387925.1"/>
    </source>
</evidence>
<keyword evidence="5" id="KW-1185">Reference proteome</keyword>
<evidence type="ECO:0000313" key="3">
    <source>
        <dbReference type="EMBL" id="OWM81905.1"/>
    </source>
</evidence>
<name>A0A218X9J2_PUNGR</name>
<proteinExistence type="predicted"/>
<reference evidence="6" key="4">
    <citation type="submission" date="2025-04" db="UniProtKB">
        <authorList>
            <consortium name="RefSeq"/>
        </authorList>
    </citation>
    <scope>IDENTIFICATION</scope>
    <source>
        <tissue evidence="6">Leaf</tissue>
    </source>
</reference>
<reference evidence="3" key="2">
    <citation type="submission" date="2017-06" db="EMBL/GenBank/DDBJ databases">
        <title>The pomegranate genome and the genomics of punicalagin biosynthesis.</title>
        <authorList>
            <person name="Xu C."/>
        </authorList>
    </citation>
    <scope>NUCLEOTIDE SEQUENCE [LARGE SCALE GENOMIC DNA]</scope>
    <source>
        <tissue evidence="3">Fresh leaf</tissue>
    </source>
</reference>
<evidence type="ECO:0000259" key="2">
    <source>
        <dbReference type="Pfam" id="PF03107"/>
    </source>
</evidence>
<sequence>MELQHPIHKHSIVLYDLNTGVLPCCHCRNPLELPDLRCSSCRYTLITFCLGCDEPIAGPIYTCSRECHFFLHQSCLDKWPAEIRHPLHPIHPLSRHLKSTHKDVSEFKCDCCSRWTRRFVYQCSRGCDFRICLRCAPLNQDPPLTLTDGKHQLFLFENTTFEKKCTVCDRTDRHTSIFICTVPKCGYAVHLTCSNLCSRFPEKIKNDSHFHAVTLTEFVKEEGWTAYYCDACEQTRDPAHPVYHCADCHFAAHVGCVLSEVLPTLIEEYETEAKAKGVFVYPWLAKLDEEIEMLSGKEAELRSKLGAVRSNLGTLESERSEYISCSRHRFENKYSFDPLGLQQVTI</sequence>
<reference evidence="4" key="1">
    <citation type="journal article" date="2017" name="Plant J.">
        <title>The pomegranate (Punica granatum L.) genome and the genomics of punicalagin biosynthesis.</title>
        <authorList>
            <person name="Qin G."/>
            <person name="Xu C."/>
            <person name="Ming R."/>
            <person name="Tang H."/>
            <person name="Guyot R."/>
            <person name="Kramer E.M."/>
            <person name="Hu Y."/>
            <person name="Yi X."/>
            <person name="Qi Y."/>
            <person name="Xu X."/>
            <person name="Gao Z."/>
            <person name="Pan H."/>
            <person name="Jian J."/>
            <person name="Tian Y."/>
            <person name="Yue Z."/>
            <person name="Xu Y."/>
        </authorList>
    </citation>
    <scope>NUCLEOTIDE SEQUENCE [LARGE SCALE GENOMIC DNA]</scope>
    <source>
        <strain evidence="4">cv. Dabenzi</strain>
    </source>
</reference>
<dbReference type="PANTHER" id="PTHR32410">
    <property type="entry name" value="CYSTEINE/HISTIDINE-RICH C1 DOMAIN FAMILY PROTEIN"/>
    <property type="match status" value="1"/>
</dbReference>
<evidence type="ECO:0000256" key="1">
    <source>
        <dbReference type="ARBA" id="ARBA00022737"/>
    </source>
</evidence>
<dbReference type="Pfam" id="PF03107">
    <property type="entry name" value="C1_2"/>
    <property type="match status" value="2"/>
</dbReference>
<evidence type="ECO:0000313" key="5">
    <source>
        <dbReference type="Proteomes" id="UP000515151"/>
    </source>
</evidence>
<dbReference type="RefSeq" id="XP_031387925.1">
    <property type="nucleotide sequence ID" value="XM_031532065.1"/>
</dbReference>
<dbReference type="EMBL" id="MTKT01002214">
    <property type="protein sequence ID" value="OWM81905.1"/>
    <property type="molecule type" value="Genomic_DNA"/>
</dbReference>
<dbReference type="PANTHER" id="PTHR32410:SF216">
    <property type="entry name" value="PHORBOL-ESTER_DAG-TYPE DOMAIN-CONTAINING PROTEIN"/>
    <property type="match status" value="1"/>
</dbReference>
<dbReference type="InterPro" id="IPR004146">
    <property type="entry name" value="DC1"/>
</dbReference>
<dbReference type="GeneID" id="116201008"/>
<keyword evidence="1" id="KW-0677">Repeat</keyword>
<dbReference type="AlphaFoldDB" id="A0A218X9J2"/>
<accession>A0A218X9J2</accession>
<dbReference type="InterPro" id="IPR046349">
    <property type="entry name" value="C1-like_sf"/>
</dbReference>
<dbReference type="OrthoDB" id="1884766at2759"/>
<dbReference type="Proteomes" id="UP000197138">
    <property type="component" value="Unassembled WGS sequence"/>
</dbReference>
<protein>
    <submittedName>
        <fullName evidence="6">Uncharacterized protein LOC116201008 isoform X1</fullName>
    </submittedName>
</protein>
<gene>
    <name evidence="6" type="primary">LOC116201008</name>
    <name evidence="3" type="ORF">CDL15_Pgr007944</name>
</gene>
<dbReference type="SUPFAM" id="SSF57889">
    <property type="entry name" value="Cysteine-rich domain"/>
    <property type="match status" value="3"/>
</dbReference>
<evidence type="ECO:0000313" key="4">
    <source>
        <dbReference type="Proteomes" id="UP000197138"/>
    </source>
</evidence>
<organism evidence="3 4">
    <name type="scientific">Punica granatum</name>
    <name type="common">Pomegranate</name>
    <dbReference type="NCBI Taxonomy" id="22663"/>
    <lineage>
        <taxon>Eukaryota</taxon>
        <taxon>Viridiplantae</taxon>
        <taxon>Streptophyta</taxon>
        <taxon>Embryophyta</taxon>
        <taxon>Tracheophyta</taxon>
        <taxon>Spermatophyta</taxon>
        <taxon>Magnoliopsida</taxon>
        <taxon>eudicotyledons</taxon>
        <taxon>Gunneridae</taxon>
        <taxon>Pentapetalae</taxon>
        <taxon>rosids</taxon>
        <taxon>malvids</taxon>
        <taxon>Myrtales</taxon>
        <taxon>Lythraceae</taxon>
        <taxon>Punica</taxon>
    </lineage>
</organism>
<feature type="domain" description="DC1" evidence="2">
    <location>
        <begin position="86"/>
        <end position="136"/>
    </location>
</feature>